<sequence length="473" mass="55718">MFGLDKKTILKRNIVDILDMELQPVSSRELRQKIGEGSSALILDTCKEIQETFSNVYPDGRVKLLIEKNGITLLRTNSSLQYFFEALFSQDLSYQIIKTLIVHRIFHTDDFCFQNGISLSTLRRKIQMINQSLLNYRIHITVSNRTSFVGAEIDIRNMTNLFLLGIHRQFSRIPWVANKSFTLDLAEDILERLAIPHFDIQVEELAIWLFCINLSRSHNQELQLDEYQASILETMEFPEQPESLFSWSQLDWHFLYVVICTSDMYEVPITIQTFENTRLEAFYHKISDGWLETFEEYFKILDESEQECAKQKIYQQFMQGVFVPQIDDLFTLTNSFNMNTFKKLFPCYATVFADFWASFLEKTNLNKVGNNYFRHKSLLLCLSICSTEEILPELKLFLYSDRDQLYNHYLKNRVKSILRSDYKIDFVENATDARFILSTVPIGHEKFDLQKVLLIKSPIRDADIREIRKLIKM</sequence>
<evidence type="ECO:0000313" key="3">
    <source>
        <dbReference type="Proteomes" id="UP000252797"/>
    </source>
</evidence>
<gene>
    <name evidence="2" type="ORF">EA71_01511</name>
</gene>
<name>A0A367CE72_9ENTE</name>
<proteinExistence type="predicted"/>
<feature type="domain" description="Mga helix-turn-helix" evidence="1">
    <location>
        <begin position="77"/>
        <end position="161"/>
    </location>
</feature>
<evidence type="ECO:0000313" key="2">
    <source>
        <dbReference type="EMBL" id="RCA10758.1"/>
    </source>
</evidence>
<dbReference type="STRING" id="53345.LIU_08720"/>
<dbReference type="Gene3D" id="1.10.10.10">
    <property type="entry name" value="Winged helix-like DNA-binding domain superfamily/Winged helix DNA-binding domain"/>
    <property type="match status" value="1"/>
</dbReference>
<dbReference type="InterPro" id="IPR036388">
    <property type="entry name" value="WH-like_DNA-bd_sf"/>
</dbReference>
<dbReference type="InterPro" id="IPR007737">
    <property type="entry name" value="Mga_HTH"/>
</dbReference>
<comment type="caution">
    <text evidence="2">The sequence shown here is derived from an EMBL/GenBank/DDBJ whole genome shotgun (WGS) entry which is preliminary data.</text>
</comment>
<evidence type="ECO:0000259" key="1">
    <source>
        <dbReference type="Pfam" id="PF05043"/>
    </source>
</evidence>
<dbReference type="RefSeq" id="WP_113845684.1">
    <property type="nucleotide sequence ID" value="NZ_LEPB01000004.1"/>
</dbReference>
<accession>A0A367CE72</accession>
<reference evidence="2 3" key="1">
    <citation type="submission" date="2015-06" db="EMBL/GenBank/DDBJ databases">
        <title>The Genome Sequence of Enterococcus durans 4EA1.</title>
        <authorList>
            <consortium name="The Broad Institute Genomics Platform"/>
            <consortium name="The Broad Institute Genome Sequencing Center for Infectious Disease"/>
            <person name="Earl A.M."/>
            <person name="Van Tyne D."/>
            <person name="Lebreton F."/>
            <person name="Saavedra J.T."/>
            <person name="Gilmore M.S."/>
            <person name="Manson Mcguire A."/>
            <person name="Clock S."/>
            <person name="Crupain M."/>
            <person name="Rangan U."/>
            <person name="Young S."/>
            <person name="Abouelleil A."/>
            <person name="Cao P."/>
            <person name="Chapman S.B."/>
            <person name="Griggs A."/>
            <person name="Priest M."/>
            <person name="Shea T."/>
            <person name="Wortman J."/>
            <person name="Nusbaum C."/>
            <person name="Birren B."/>
        </authorList>
    </citation>
    <scope>NUCLEOTIDE SEQUENCE [LARGE SCALE GENOMIC DNA]</scope>
    <source>
        <strain evidence="2 3">4EA1</strain>
    </source>
</reference>
<protein>
    <recommendedName>
        <fullName evidence="1">Mga helix-turn-helix domain-containing protein</fullName>
    </recommendedName>
</protein>
<dbReference type="EMBL" id="LEPB01000004">
    <property type="protein sequence ID" value="RCA10758.1"/>
    <property type="molecule type" value="Genomic_DNA"/>
</dbReference>
<organism evidence="2 3">
    <name type="scientific">Enterococcus durans</name>
    <dbReference type="NCBI Taxonomy" id="53345"/>
    <lineage>
        <taxon>Bacteria</taxon>
        <taxon>Bacillati</taxon>
        <taxon>Bacillota</taxon>
        <taxon>Bacilli</taxon>
        <taxon>Lactobacillales</taxon>
        <taxon>Enterococcaceae</taxon>
        <taxon>Enterococcus</taxon>
    </lineage>
</organism>
<dbReference type="Proteomes" id="UP000252797">
    <property type="component" value="Unassembled WGS sequence"/>
</dbReference>
<dbReference type="AlphaFoldDB" id="A0A367CE72"/>
<dbReference type="Pfam" id="PF05043">
    <property type="entry name" value="Mga"/>
    <property type="match status" value="1"/>
</dbReference>